<keyword evidence="4" id="KW-0145">Chemotaxis</keyword>
<evidence type="ECO:0000259" key="8">
    <source>
        <dbReference type="Pfam" id="PF01052"/>
    </source>
</evidence>
<keyword evidence="6" id="KW-0472">Membrane</keyword>
<evidence type="ECO:0000313" key="11">
    <source>
        <dbReference type="Proteomes" id="UP000287601"/>
    </source>
</evidence>
<dbReference type="InterPro" id="IPR001172">
    <property type="entry name" value="FliN_T3SS_HrcQb"/>
</dbReference>
<dbReference type="PANTHER" id="PTHR43484">
    <property type="match status" value="1"/>
</dbReference>
<evidence type="ECO:0000256" key="2">
    <source>
        <dbReference type="ARBA" id="ARBA00009226"/>
    </source>
</evidence>
<dbReference type="InterPro" id="IPR007597">
    <property type="entry name" value="CheC"/>
</dbReference>
<dbReference type="NCBIfam" id="TIGR02480">
    <property type="entry name" value="fliN"/>
    <property type="match status" value="1"/>
</dbReference>
<dbReference type="GO" id="GO:0003774">
    <property type="term" value="F:cytoskeletal motor activity"/>
    <property type="evidence" value="ECO:0007669"/>
    <property type="project" value="InterPro"/>
</dbReference>
<dbReference type="PRINTS" id="PR00956">
    <property type="entry name" value="FLGMOTORFLIN"/>
</dbReference>
<dbReference type="PANTHER" id="PTHR43484:SF1">
    <property type="entry name" value="FLAGELLAR MOTOR SWITCH PROTEIN FLIN"/>
    <property type="match status" value="1"/>
</dbReference>
<accession>A0A410PSX3</accession>
<keyword evidence="3" id="KW-1003">Cell membrane</keyword>
<dbReference type="NCBIfam" id="NF005995">
    <property type="entry name" value="PRK08119.1"/>
    <property type="match status" value="1"/>
</dbReference>
<evidence type="ECO:0000259" key="9">
    <source>
        <dbReference type="Pfam" id="PF04509"/>
    </source>
</evidence>
<comment type="similarity">
    <text evidence="2">Belongs to the FliN/MopA/SpaO family.</text>
</comment>
<evidence type="ECO:0000256" key="3">
    <source>
        <dbReference type="ARBA" id="ARBA00022475"/>
    </source>
</evidence>
<keyword evidence="10" id="KW-0966">Cell projection</keyword>
<dbReference type="InterPro" id="IPR028976">
    <property type="entry name" value="CheC-like_sf"/>
</dbReference>
<dbReference type="SUPFAM" id="SSF101801">
    <property type="entry name" value="Surface presentation of antigens (SPOA)"/>
    <property type="match status" value="1"/>
</dbReference>
<dbReference type="GO" id="GO:0016787">
    <property type="term" value="F:hydrolase activity"/>
    <property type="evidence" value="ECO:0007669"/>
    <property type="project" value="InterPro"/>
</dbReference>
<feature type="domain" description="CheC-like protein" evidence="9">
    <location>
        <begin position="11"/>
        <end position="46"/>
    </location>
</feature>
<dbReference type="KEGG" id="amij:EQM06_01470"/>
<feature type="domain" description="Flagellar motor switch protein FliN-like C-terminal" evidence="8">
    <location>
        <begin position="298"/>
        <end position="368"/>
    </location>
</feature>
<dbReference type="Pfam" id="PF01052">
    <property type="entry name" value="FliMN_C"/>
    <property type="match status" value="1"/>
</dbReference>
<evidence type="ECO:0000313" key="10">
    <source>
        <dbReference type="EMBL" id="QAT41999.1"/>
    </source>
</evidence>
<protein>
    <submittedName>
        <fullName evidence="10">Flagellar motor switch phosphatase FliY</fullName>
    </submittedName>
</protein>
<dbReference type="GO" id="GO:0071973">
    <property type="term" value="P:bacterial-type flagellum-dependent cell motility"/>
    <property type="evidence" value="ECO:0007669"/>
    <property type="project" value="InterPro"/>
</dbReference>
<evidence type="ECO:0000256" key="1">
    <source>
        <dbReference type="ARBA" id="ARBA00004413"/>
    </source>
</evidence>
<dbReference type="InterPro" id="IPR051469">
    <property type="entry name" value="FliN/MopA/SpaO"/>
</dbReference>
<keyword evidence="11" id="KW-1185">Reference proteome</keyword>
<proteinExistence type="inferred from homology"/>
<evidence type="ECO:0000256" key="6">
    <source>
        <dbReference type="ARBA" id="ARBA00023136"/>
    </source>
</evidence>
<dbReference type="GO" id="GO:0006935">
    <property type="term" value="P:chemotaxis"/>
    <property type="evidence" value="ECO:0007669"/>
    <property type="project" value="UniProtKB-KW"/>
</dbReference>
<feature type="domain" description="CheC-like protein" evidence="9">
    <location>
        <begin position="109"/>
        <end position="143"/>
    </location>
</feature>
<dbReference type="InterPro" id="IPR036429">
    <property type="entry name" value="SpoA-like_sf"/>
</dbReference>
<reference evidence="10 11" key="1">
    <citation type="submission" date="2019-01" db="EMBL/GenBank/DDBJ databases">
        <title>Draft genomes of a novel of Aminipila strains.</title>
        <authorList>
            <person name="Ma S."/>
        </authorList>
    </citation>
    <scope>NUCLEOTIDE SEQUENCE [LARGE SCALE GENOMIC DNA]</scope>
    <source>
        <strain evidence="11">JN-39</strain>
    </source>
</reference>
<dbReference type="OrthoDB" id="9773459at2"/>
<gene>
    <name evidence="10" type="primary">fliY</name>
    <name evidence="10" type="ORF">EQM06_01470</name>
</gene>
<dbReference type="RefSeq" id="WP_128744653.1">
    <property type="nucleotide sequence ID" value="NZ_CP035281.1"/>
</dbReference>
<keyword evidence="10" id="KW-0969">Cilium</keyword>
<sequence>MSDNNNYFTPMEIDGIGEILNISLGSSATAMSDMLGRKVTITTPNVRVRSYDEFEISEVEPAVGVEITYVTGLSGNNLLLLRRDDVRKILEILMYTEIDEENFELDELSLSAVCELMNQMMGASATAMADIIGTTVNISTPVAFEVENAEAFKQKYFKSDEPMVEVYFNIDIEDTFSSKFITMLSVDLCKKLVSSFGFMDNTKTHTEEAEKSVAEKPQAAPIANPVNEGAVNPSVTPQMQQQPQMTQPQIPPQGMMQGYPAQMYAQPQYTMDPRLINVQPTYHNYEVTPAEAGTNLDLIMKVPLQISVEIGRTKKLVKEILELGQGSLVVLDKLAGDQVDVYVNGQCIAKGDVVVVDDNFGVRITEVIKKTDLINSL</sequence>
<dbReference type="AlphaFoldDB" id="A0A410PSX3"/>
<dbReference type="Proteomes" id="UP000287601">
    <property type="component" value="Chromosome"/>
</dbReference>
<dbReference type="GO" id="GO:0005886">
    <property type="term" value="C:plasma membrane"/>
    <property type="evidence" value="ECO:0007669"/>
    <property type="project" value="UniProtKB-SubCell"/>
</dbReference>
<dbReference type="Pfam" id="PF04509">
    <property type="entry name" value="CheC"/>
    <property type="match status" value="2"/>
</dbReference>
<dbReference type="EMBL" id="CP035281">
    <property type="protein sequence ID" value="QAT41999.1"/>
    <property type="molecule type" value="Genomic_DNA"/>
</dbReference>
<dbReference type="SUPFAM" id="SSF103039">
    <property type="entry name" value="CheC-like"/>
    <property type="match status" value="1"/>
</dbReference>
<feature type="region of interest" description="Disordered" evidence="7">
    <location>
        <begin position="207"/>
        <end position="257"/>
    </location>
</feature>
<evidence type="ECO:0000256" key="7">
    <source>
        <dbReference type="SAM" id="MobiDB-lite"/>
    </source>
</evidence>
<dbReference type="InterPro" id="IPR001543">
    <property type="entry name" value="FliN-like_C"/>
</dbReference>
<feature type="compositionally biased region" description="Low complexity" evidence="7">
    <location>
        <begin position="236"/>
        <end position="257"/>
    </location>
</feature>
<keyword evidence="10" id="KW-0282">Flagellum</keyword>
<dbReference type="CDD" id="cd17907">
    <property type="entry name" value="FliY_FliN-Y"/>
    <property type="match status" value="1"/>
</dbReference>
<evidence type="ECO:0000256" key="4">
    <source>
        <dbReference type="ARBA" id="ARBA00022500"/>
    </source>
</evidence>
<dbReference type="InterPro" id="IPR012826">
    <property type="entry name" value="FliN"/>
</dbReference>
<keyword evidence="5" id="KW-0283">Flagellar rotation</keyword>
<dbReference type="Gene3D" id="3.40.1550.10">
    <property type="entry name" value="CheC-like"/>
    <property type="match status" value="1"/>
</dbReference>
<dbReference type="GO" id="GO:0009425">
    <property type="term" value="C:bacterial-type flagellum basal body"/>
    <property type="evidence" value="ECO:0007669"/>
    <property type="project" value="InterPro"/>
</dbReference>
<organism evidence="10 11">
    <name type="scientific">Aminipila luticellarii</name>
    <dbReference type="NCBI Taxonomy" id="2507160"/>
    <lineage>
        <taxon>Bacteria</taxon>
        <taxon>Bacillati</taxon>
        <taxon>Bacillota</taxon>
        <taxon>Clostridia</taxon>
        <taxon>Peptostreptococcales</taxon>
        <taxon>Anaerovoracaceae</taxon>
        <taxon>Aminipila</taxon>
    </lineage>
</organism>
<evidence type="ECO:0000256" key="5">
    <source>
        <dbReference type="ARBA" id="ARBA00022779"/>
    </source>
</evidence>
<dbReference type="Gene3D" id="2.30.330.10">
    <property type="entry name" value="SpoA-like"/>
    <property type="match status" value="1"/>
</dbReference>
<comment type="subcellular location">
    <subcellularLocation>
        <location evidence="1">Cell membrane</location>
        <topology evidence="1">Peripheral membrane protein</topology>
        <orientation evidence="1">Cytoplasmic side</orientation>
    </subcellularLocation>
</comment>
<name>A0A410PSX3_9FIRM</name>